<dbReference type="InterPro" id="IPR042067">
    <property type="entry name" value="Sip3_PH"/>
</dbReference>
<accession>A0AAV9NEW5</accession>
<evidence type="ECO:0000256" key="5">
    <source>
        <dbReference type="SAM" id="MobiDB-lite"/>
    </source>
</evidence>
<dbReference type="InterPro" id="IPR001849">
    <property type="entry name" value="PH_domain"/>
</dbReference>
<dbReference type="InterPro" id="IPR031968">
    <property type="entry name" value="VASt"/>
</dbReference>
<evidence type="ECO:0000313" key="9">
    <source>
        <dbReference type="Proteomes" id="UP001358417"/>
    </source>
</evidence>
<feature type="compositionally biased region" description="Pro residues" evidence="5">
    <location>
        <begin position="669"/>
        <end position="679"/>
    </location>
</feature>
<dbReference type="InterPro" id="IPR039463">
    <property type="entry name" value="Sip3/Lam1_BAR"/>
</dbReference>
<dbReference type="PROSITE" id="PS51778">
    <property type="entry name" value="VAST"/>
    <property type="match status" value="1"/>
</dbReference>
<organism evidence="8 9">
    <name type="scientific">Exophiala bonariae</name>
    <dbReference type="NCBI Taxonomy" id="1690606"/>
    <lineage>
        <taxon>Eukaryota</taxon>
        <taxon>Fungi</taxon>
        <taxon>Dikarya</taxon>
        <taxon>Ascomycota</taxon>
        <taxon>Pezizomycotina</taxon>
        <taxon>Eurotiomycetes</taxon>
        <taxon>Chaetothyriomycetidae</taxon>
        <taxon>Chaetothyriales</taxon>
        <taxon>Herpotrichiellaceae</taxon>
        <taxon>Exophiala</taxon>
    </lineage>
</organism>
<dbReference type="Pfam" id="PF16746">
    <property type="entry name" value="BAR_3"/>
    <property type="match status" value="1"/>
</dbReference>
<evidence type="ECO:0000256" key="3">
    <source>
        <dbReference type="ARBA" id="ARBA00022989"/>
    </source>
</evidence>
<dbReference type="Gene3D" id="2.30.29.30">
    <property type="entry name" value="Pleckstrin-homology domain (PH domain)/Phosphotyrosine-binding domain (PTB)"/>
    <property type="match status" value="1"/>
</dbReference>
<feature type="compositionally biased region" description="Polar residues" evidence="5">
    <location>
        <begin position="684"/>
        <end position="693"/>
    </location>
</feature>
<evidence type="ECO:0000259" key="6">
    <source>
        <dbReference type="PROSITE" id="PS50003"/>
    </source>
</evidence>
<dbReference type="GO" id="GO:0005737">
    <property type="term" value="C:cytoplasm"/>
    <property type="evidence" value="ECO:0007669"/>
    <property type="project" value="InterPro"/>
</dbReference>
<feature type="domain" description="VASt" evidence="7">
    <location>
        <begin position="958"/>
        <end position="1129"/>
    </location>
</feature>
<keyword evidence="3" id="KW-1133">Transmembrane helix</keyword>
<evidence type="ECO:0000256" key="2">
    <source>
        <dbReference type="ARBA" id="ARBA00022692"/>
    </source>
</evidence>
<dbReference type="Gene3D" id="1.20.1270.60">
    <property type="entry name" value="Arfaptin homology (AH) domain/BAR domain"/>
    <property type="match status" value="1"/>
</dbReference>
<dbReference type="PROSITE" id="PS50003">
    <property type="entry name" value="PH_DOMAIN"/>
    <property type="match status" value="1"/>
</dbReference>
<dbReference type="SMART" id="SM00233">
    <property type="entry name" value="PH"/>
    <property type="match status" value="1"/>
</dbReference>
<evidence type="ECO:0000313" key="8">
    <source>
        <dbReference type="EMBL" id="KAK5053787.1"/>
    </source>
</evidence>
<comment type="subcellular location">
    <subcellularLocation>
        <location evidence="1">Membrane</location>
    </subcellularLocation>
</comment>
<feature type="region of interest" description="Disordered" evidence="5">
    <location>
        <begin position="890"/>
        <end position="913"/>
    </location>
</feature>
<dbReference type="CDD" id="cd13280">
    <property type="entry name" value="PH_SIP3"/>
    <property type="match status" value="1"/>
</dbReference>
<evidence type="ECO:0000256" key="4">
    <source>
        <dbReference type="ARBA" id="ARBA00023136"/>
    </source>
</evidence>
<dbReference type="GeneID" id="89969965"/>
<proteinExistence type="predicted"/>
<keyword evidence="4" id="KW-0472">Membrane</keyword>
<feature type="region of interest" description="Disordered" evidence="5">
    <location>
        <begin position="289"/>
        <end position="310"/>
    </location>
</feature>
<dbReference type="InterPro" id="IPR004148">
    <property type="entry name" value="BAR_dom"/>
</dbReference>
<feature type="compositionally biased region" description="Low complexity" evidence="5">
    <location>
        <begin position="697"/>
        <end position="708"/>
    </location>
</feature>
<evidence type="ECO:0000256" key="1">
    <source>
        <dbReference type="ARBA" id="ARBA00004370"/>
    </source>
</evidence>
<sequence>MAQAGLQPPDEVGRLIDLVPVALKEAAVDSPSARAIVLHYGEQVDLLEKWLEEYVKATSRLVTESLTLENVLNNFVSHSILPTALSESMLDHDYSILAMKKCADGAKDYWMSMIAMVKRLNFMVIDPIRNFLQYDVRAFKDSRRAVDATQKTFEHLQSKYAGLGKSKEASSLREEAFQLHEARKLYLRAIMDFMSMAPQFRFAVDKLLVKLFFEQWREMRVSRDNTSASFQRGSEEMERVKGWLSEMELSERVFRKELMTAKKQLEDAAELQMRPSRDLEDYSLSTVPQLGGHSQTTSISTLPRSPKKTFAQNGEKQGWLFLRTYGGKPTRTVWVKRWAFIRNGVFGWLLHGARAGGVEETERIGVLLCNVRPAPAEERRFCFELKTNKHTILLQAETQSELVDWIGAFQTAKSKALDDPESSKSLLGGANIQGGAAFTISPPPIPEFGSFILGSTEPGAVGDDIAALEKTHTLPIPGNEHLRESSVDLSRRATGFEDGSQGGHRETASRMLSKLDLHRRGTGSAQISPTPSTPNLPAGGIASLIAASHATMPVGPSVPMVQNPDLEALKPRHTFALALRDMPASSLSPSTLALAPIQTNLSKSAVLVTGERGLSPAPGKTGIPTSLLANIWGTSNTAPINKLERGDPKIAPPEFKPSAQPSPSLKPSSSPPKTSPSPPRGTFAHQNTISQLDLTIPSSTTRSRTPSPSKRHRKTISVDREGLKEIRAELLVPEFPNYYPLQLKSQDAQFRLLFPNVRSDERLVLVFRATWNPNEQQDFPGRIYVTSKEVYFYSNHLGLVLTSIVTLASIEEATAAPGKDCDFIFLHLRDGGGDGRPRRITIKTFLEPLRLLQRRLNFLIKNSTTSEPLSLEELIKALLRMETEALDRSPSLESWEDVSPNTPIDTGGPRYRGRASTIGTEVKGLIRVDKALQQGPLGRRESKFKLPAQPVKYVPAGNLALTVEKEFDISAKALFHVIFGDKSALWQLLQHERQARNLTQGPWLNLGEGRLRREFAFDIPTKSLLGGESLIQVRDYQVVDVNNDHLCYVVTDKRTPWHLPYKNSQRLVSKIVITHAAKGKCKLAIFNKVEWLRAARILGGVIERQAMYDLELDSQDLGDLVTDQVRKLGAHSRTRKAIQIFGQVGHSTESTQLLIDASAVNIELRRQPISRTMTGLVVQTALSAGESALGTVLQSLLDILAWLSKVVSANTFILLVLALSILFNSWHTYRDTLDWWHERRAGKFMARLGVSPDVVMSRAVYYDDLHEILHQNANMPTRKANTCYSVFYDEHDPELVPSRPGTEVARIQQTRQRLGTYRHDLFVAVRVVNSIEKELVQSAWQQWVVDENRRCQVVEGLVLHDAERNSSTNSADVQSWYDEYCTSCHNEYTKLRA</sequence>
<keyword evidence="2" id="KW-0812">Transmembrane</keyword>
<feature type="region of interest" description="Disordered" evidence="5">
    <location>
        <begin position="638"/>
        <end position="718"/>
    </location>
</feature>
<dbReference type="SUPFAM" id="SSF50729">
    <property type="entry name" value="PH domain-like"/>
    <property type="match status" value="1"/>
</dbReference>
<feature type="compositionally biased region" description="Polar residues" evidence="5">
    <location>
        <begin position="289"/>
        <end position="303"/>
    </location>
</feature>
<evidence type="ECO:0000259" key="7">
    <source>
        <dbReference type="PROSITE" id="PS51778"/>
    </source>
</evidence>
<dbReference type="EMBL" id="JAVRRD010000011">
    <property type="protein sequence ID" value="KAK5053787.1"/>
    <property type="molecule type" value="Genomic_DNA"/>
</dbReference>
<dbReference type="SUPFAM" id="SSF103657">
    <property type="entry name" value="BAR/IMD domain-like"/>
    <property type="match status" value="1"/>
</dbReference>
<name>A0AAV9NEW5_9EURO</name>
<dbReference type="CDD" id="cd07609">
    <property type="entry name" value="BAR_SIP3_fungi"/>
    <property type="match status" value="1"/>
</dbReference>
<dbReference type="Proteomes" id="UP001358417">
    <property type="component" value="Unassembled WGS sequence"/>
</dbReference>
<feature type="compositionally biased region" description="Low complexity" evidence="5">
    <location>
        <begin position="656"/>
        <end position="668"/>
    </location>
</feature>
<feature type="domain" description="PH" evidence="6">
    <location>
        <begin position="313"/>
        <end position="414"/>
    </location>
</feature>
<dbReference type="InterPro" id="IPR011993">
    <property type="entry name" value="PH-like_dom_sf"/>
</dbReference>
<gene>
    <name evidence="8" type="ORF">LTR84_001749</name>
</gene>
<dbReference type="Pfam" id="PF00169">
    <property type="entry name" value="PH"/>
    <property type="match status" value="1"/>
</dbReference>
<feature type="region of interest" description="Disordered" evidence="5">
    <location>
        <begin position="519"/>
        <end position="539"/>
    </location>
</feature>
<comment type="caution">
    <text evidence="8">The sequence shown here is derived from an EMBL/GenBank/DDBJ whole genome shotgun (WGS) entry which is preliminary data.</text>
</comment>
<feature type="compositionally biased region" description="Polar residues" evidence="5">
    <location>
        <begin position="523"/>
        <end position="535"/>
    </location>
</feature>
<reference evidence="8 9" key="1">
    <citation type="submission" date="2023-08" db="EMBL/GenBank/DDBJ databases">
        <title>Black Yeasts Isolated from many extreme environments.</title>
        <authorList>
            <person name="Coleine C."/>
            <person name="Stajich J.E."/>
            <person name="Selbmann L."/>
        </authorList>
    </citation>
    <scope>NUCLEOTIDE SEQUENCE [LARGE SCALE GENOMIC DNA]</scope>
    <source>
        <strain evidence="8 9">CCFEE 5792</strain>
    </source>
</reference>
<dbReference type="PANTHER" id="PTHR14248">
    <property type="entry name" value="CYCLIN Y, ISOFORM A"/>
    <property type="match status" value="1"/>
</dbReference>
<keyword evidence="9" id="KW-1185">Reference proteome</keyword>
<dbReference type="RefSeq" id="XP_064706912.1">
    <property type="nucleotide sequence ID" value="XM_064845367.1"/>
</dbReference>
<dbReference type="InterPro" id="IPR027267">
    <property type="entry name" value="AH/BAR_dom_sf"/>
</dbReference>
<dbReference type="GO" id="GO:0016020">
    <property type="term" value="C:membrane"/>
    <property type="evidence" value="ECO:0007669"/>
    <property type="project" value="UniProtKB-SubCell"/>
</dbReference>
<dbReference type="Pfam" id="PF16016">
    <property type="entry name" value="VASt"/>
    <property type="match status" value="1"/>
</dbReference>
<protein>
    <recommendedName>
        <fullName evidence="10">Transcription factor SipA3</fullName>
    </recommendedName>
</protein>
<evidence type="ECO:0008006" key="10">
    <source>
        <dbReference type="Google" id="ProtNLM"/>
    </source>
</evidence>